<proteinExistence type="predicted"/>
<dbReference type="InterPro" id="IPR005135">
    <property type="entry name" value="Endo/exonuclease/phosphatase"/>
</dbReference>
<comment type="caution">
    <text evidence="6">The sequence shown here is derived from an EMBL/GenBank/DDBJ whole genome shotgun (WGS) entry which is preliminary data.</text>
</comment>
<evidence type="ECO:0000256" key="3">
    <source>
        <dbReference type="ARBA" id="ARBA00022833"/>
    </source>
</evidence>
<feature type="region of interest" description="Disordered" evidence="4">
    <location>
        <begin position="95"/>
        <end position="139"/>
    </location>
</feature>
<reference evidence="6" key="1">
    <citation type="submission" date="2023-10" db="EMBL/GenBank/DDBJ databases">
        <authorList>
            <person name="Chen Y."/>
            <person name="Shah S."/>
            <person name="Dougan E. K."/>
            <person name="Thang M."/>
            <person name="Chan C."/>
        </authorList>
    </citation>
    <scope>NUCLEOTIDE SEQUENCE [LARGE SCALE GENOMIC DNA]</scope>
</reference>
<feature type="domain" description="RanBP2-type" evidence="5">
    <location>
        <begin position="66"/>
        <end position="87"/>
    </location>
</feature>
<organism evidence="6 7">
    <name type="scientific">Prorocentrum cordatum</name>
    <dbReference type="NCBI Taxonomy" id="2364126"/>
    <lineage>
        <taxon>Eukaryota</taxon>
        <taxon>Sar</taxon>
        <taxon>Alveolata</taxon>
        <taxon>Dinophyceae</taxon>
        <taxon>Prorocentrales</taxon>
        <taxon>Prorocentraceae</taxon>
        <taxon>Prorocentrum</taxon>
    </lineage>
</organism>
<evidence type="ECO:0000256" key="4">
    <source>
        <dbReference type="SAM" id="MobiDB-lite"/>
    </source>
</evidence>
<dbReference type="EMBL" id="CAUYUJ010015264">
    <property type="protein sequence ID" value="CAK0851691.1"/>
    <property type="molecule type" value="Genomic_DNA"/>
</dbReference>
<feature type="region of interest" description="Disordered" evidence="4">
    <location>
        <begin position="1"/>
        <end position="46"/>
    </location>
</feature>
<dbReference type="Pfam" id="PF03372">
    <property type="entry name" value="Exo_endo_phos"/>
    <property type="match status" value="1"/>
</dbReference>
<keyword evidence="2" id="KW-0863">Zinc-finger</keyword>
<dbReference type="PROSITE" id="PS01358">
    <property type="entry name" value="ZF_RANBP2_1"/>
    <property type="match status" value="1"/>
</dbReference>
<sequence>MAQGIVTRGSAASAPSDAASPLGNAGFELNQQPFGPRTWKWRSGPEPTFSDPFMASHGQAQHIKVWTCRAHACRHQNFGFRSECWRCGGKAPQHILNQQRRQPKAGQVRAPQGEWSRGPPRTSVHNPRTAQQQPMQEWPDEDKFTNDQLLALLEKPGVAKESRVLGEVRNSLAEAQAAESAPADLSKKSLQDLLQRQAEKVLRKAREDHDAEVEQLARHRAALADIDKHVKAAQAKTVLPAVAGPEADLDPKLDLEHLVFLKQVLESGSKRFGFDISGFNAMADAKEAEVVGLLLGPLLQTAPSQHLLAERLQTIPWDWTPKIPTSKSISRQQAWTSPTHQLSSDFLMESSRLPRNPNVGNDCTSSFTVWSFNSSTWASAQSMLEWARHDAELRFPDVLCLQEHRLKEAGKVNQAHKWSSDRGFYHSFHLAESTGAGLTESSGGCAILSRITASPCSLMTSATFPGHRVSAMMLNIGLNVPFYVISVYLTTSIGFMGENLDFLESLMQHVGSLQGPWLIAGDWNLTPPELDSWSKKAQGRALCSGEPTCGSRELDFAICSNVIAPFVAEVAMVEAAPSRTHCPVAFRFQGLHRQAKVPRAIYPKKFPTEKPLPVRPAPVESEPREWPWQIGTELLSELGPACE</sequence>
<feature type="compositionally biased region" description="Polar residues" evidence="4">
    <location>
        <begin position="123"/>
        <end position="135"/>
    </location>
</feature>
<evidence type="ECO:0000313" key="6">
    <source>
        <dbReference type="EMBL" id="CAK0851691.1"/>
    </source>
</evidence>
<dbReference type="SUPFAM" id="SSF90209">
    <property type="entry name" value="Ran binding protein zinc finger-like"/>
    <property type="match status" value="1"/>
</dbReference>
<dbReference type="InterPro" id="IPR001876">
    <property type="entry name" value="Znf_RanBP2"/>
</dbReference>
<dbReference type="InterPro" id="IPR036443">
    <property type="entry name" value="Znf_RanBP2_sf"/>
</dbReference>
<keyword evidence="7" id="KW-1185">Reference proteome</keyword>
<dbReference type="Proteomes" id="UP001189429">
    <property type="component" value="Unassembled WGS sequence"/>
</dbReference>
<dbReference type="SUPFAM" id="SSF56219">
    <property type="entry name" value="DNase I-like"/>
    <property type="match status" value="1"/>
</dbReference>
<accession>A0ABN9TZZ6</accession>
<evidence type="ECO:0000256" key="1">
    <source>
        <dbReference type="ARBA" id="ARBA00022723"/>
    </source>
</evidence>
<feature type="compositionally biased region" description="Low complexity" evidence="4">
    <location>
        <begin position="10"/>
        <end position="21"/>
    </location>
</feature>
<evidence type="ECO:0000256" key="2">
    <source>
        <dbReference type="ARBA" id="ARBA00022771"/>
    </source>
</evidence>
<protein>
    <recommendedName>
        <fullName evidence="5">RanBP2-type domain-containing protein</fullName>
    </recommendedName>
</protein>
<evidence type="ECO:0000259" key="5">
    <source>
        <dbReference type="PROSITE" id="PS01358"/>
    </source>
</evidence>
<evidence type="ECO:0000313" key="7">
    <source>
        <dbReference type="Proteomes" id="UP001189429"/>
    </source>
</evidence>
<dbReference type="InterPro" id="IPR036691">
    <property type="entry name" value="Endo/exonu/phosph_ase_sf"/>
</dbReference>
<name>A0ABN9TZZ6_9DINO</name>
<dbReference type="Gene3D" id="3.60.10.10">
    <property type="entry name" value="Endonuclease/exonuclease/phosphatase"/>
    <property type="match status" value="1"/>
</dbReference>
<feature type="non-terminal residue" evidence="6">
    <location>
        <position position="643"/>
    </location>
</feature>
<keyword evidence="3" id="KW-0862">Zinc</keyword>
<keyword evidence="1" id="KW-0479">Metal-binding</keyword>
<gene>
    <name evidence="6" type="ORF">PCOR1329_LOCUS43780</name>
</gene>